<feature type="non-terminal residue" evidence="1">
    <location>
        <position position="1"/>
    </location>
</feature>
<comment type="caution">
    <text evidence="1">The sequence shown here is derived from an EMBL/GenBank/DDBJ whole genome shotgun (WGS) entry which is preliminary data.</text>
</comment>
<gene>
    <name evidence="1" type="ORF">RPERSI_LOCUS18366</name>
</gene>
<evidence type="ECO:0000313" key="2">
    <source>
        <dbReference type="Proteomes" id="UP000789920"/>
    </source>
</evidence>
<reference evidence="1" key="1">
    <citation type="submission" date="2021-06" db="EMBL/GenBank/DDBJ databases">
        <authorList>
            <person name="Kallberg Y."/>
            <person name="Tangrot J."/>
            <person name="Rosling A."/>
        </authorList>
    </citation>
    <scope>NUCLEOTIDE SEQUENCE</scope>
    <source>
        <strain evidence="1">MA461A</strain>
    </source>
</reference>
<sequence>YKENPNSIIEASISISAISIPITTIAATTVVASTSTPIPTTIFVTTSTPIFAILLAVTTTTTLATILTTISAPILTTDSIIILPTTTPSPASLELVSTSALNRLQSFISTILSTQNQRRELDKYQHRNSKLQQNSQFRNIARCSLDDFNIELEDGFDLSIWQYKLTLLEPPPLAISQLLTRFDITTGERFVQNIRFYNSAFAFTSLGSLISPSGQPKFAQIYFYDGNFDTQFVLKNKASPNLNLDMMRSLQTELDHINPFVQIFQSARWQTTRNLALKLKFSNVSSQDMRNYNLPVASEIAAIITEDDTINS</sequence>
<organism evidence="1 2">
    <name type="scientific">Racocetra persica</name>
    <dbReference type="NCBI Taxonomy" id="160502"/>
    <lineage>
        <taxon>Eukaryota</taxon>
        <taxon>Fungi</taxon>
        <taxon>Fungi incertae sedis</taxon>
        <taxon>Mucoromycota</taxon>
        <taxon>Glomeromycotina</taxon>
        <taxon>Glomeromycetes</taxon>
        <taxon>Diversisporales</taxon>
        <taxon>Gigasporaceae</taxon>
        <taxon>Racocetra</taxon>
    </lineage>
</organism>
<accession>A0ACA9RCJ3</accession>
<protein>
    <submittedName>
        <fullName evidence="1">2039_t:CDS:1</fullName>
    </submittedName>
</protein>
<proteinExistence type="predicted"/>
<dbReference type="Proteomes" id="UP000789920">
    <property type="component" value="Unassembled WGS sequence"/>
</dbReference>
<dbReference type="EMBL" id="CAJVQC010048530">
    <property type="protein sequence ID" value="CAG8786324.1"/>
    <property type="molecule type" value="Genomic_DNA"/>
</dbReference>
<feature type="non-terminal residue" evidence="1">
    <location>
        <position position="312"/>
    </location>
</feature>
<evidence type="ECO:0000313" key="1">
    <source>
        <dbReference type="EMBL" id="CAG8786324.1"/>
    </source>
</evidence>
<keyword evidence="2" id="KW-1185">Reference proteome</keyword>
<name>A0ACA9RCJ3_9GLOM</name>